<dbReference type="EMBL" id="CP003108">
    <property type="protein sequence ID" value="AET69450.1"/>
    <property type="molecule type" value="Genomic_DNA"/>
</dbReference>
<reference evidence="2 3" key="2">
    <citation type="journal article" date="2012" name="J. Bacteriol.">
        <title>Complete genome sequences of Desulfosporosinus orientis DSM765T, Desulfosporosinus youngiae DSM17734T, Desulfosporosinus meridiei DSM13257T, and Desulfosporosinus acidiphilus DSM22704T.</title>
        <authorList>
            <person name="Pester M."/>
            <person name="Brambilla E."/>
            <person name="Alazard D."/>
            <person name="Rattei T."/>
            <person name="Weinmaier T."/>
            <person name="Han J."/>
            <person name="Lucas S."/>
            <person name="Lapidus A."/>
            <person name="Cheng J.F."/>
            <person name="Goodwin L."/>
            <person name="Pitluck S."/>
            <person name="Peters L."/>
            <person name="Ovchinnikova G."/>
            <person name="Teshima H."/>
            <person name="Detter J.C."/>
            <person name="Han C.S."/>
            <person name="Tapia R."/>
            <person name="Land M.L."/>
            <person name="Hauser L."/>
            <person name="Kyrpides N.C."/>
            <person name="Ivanova N.N."/>
            <person name="Pagani I."/>
            <person name="Huntmann M."/>
            <person name="Wei C.L."/>
            <person name="Davenport K.W."/>
            <person name="Daligault H."/>
            <person name="Chain P.S."/>
            <person name="Chen A."/>
            <person name="Mavromatis K."/>
            <person name="Markowitz V."/>
            <person name="Szeto E."/>
            <person name="Mikhailova N."/>
            <person name="Pati A."/>
            <person name="Wagner M."/>
            <person name="Woyke T."/>
            <person name="Ollivier B."/>
            <person name="Klenk H.P."/>
            <person name="Spring S."/>
            <person name="Loy A."/>
        </authorList>
    </citation>
    <scope>NUCLEOTIDE SEQUENCE [LARGE SCALE GENOMIC DNA]</scope>
    <source>
        <strain evidence="3">ATCC 19365 / DSM 765 / NCIMB 8382 / VKM B-1628</strain>
    </source>
</reference>
<feature type="transmembrane region" description="Helical" evidence="1">
    <location>
        <begin position="74"/>
        <end position="100"/>
    </location>
</feature>
<evidence type="ECO:0000313" key="2">
    <source>
        <dbReference type="EMBL" id="AET69450.1"/>
    </source>
</evidence>
<evidence type="ECO:0000256" key="1">
    <source>
        <dbReference type="SAM" id="Phobius"/>
    </source>
</evidence>
<dbReference type="eggNOG" id="ENOG50337EJ">
    <property type="taxonomic scope" value="Bacteria"/>
</dbReference>
<sequence length="142" mass="15695">MIFQGIPEQIAMVTLAFVIAKIPLKWGKIILLGISLALITYVVRMFIPFGAHTLLIMIVLFLALTILGKGELSLSLIASLTSILALVIFEFASLSLLMFITNGTPETLFANPLKRTIVGEPNVLFLFITAFLLNKYTKKRVI</sequence>
<dbReference type="Proteomes" id="UP000006346">
    <property type="component" value="Chromosome"/>
</dbReference>
<feature type="transmembrane region" description="Helical" evidence="1">
    <location>
        <begin position="49"/>
        <end position="67"/>
    </location>
</feature>
<gene>
    <name evidence="2" type="ordered locus">Desor_4007</name>
</gene>
<dbReference type="AlphaFoldDB" id="G7WE52"/>
<organism evidence="2 3">
    <name type="scientific">Desulfosporosinus orientis (strain ATCC 19365 / DSM 765 / NCIMB 8382 / VKM B-1628 / Singapore I)</name>
    <name type="common">Desulfotomaculum orientis</name>
    <dbReference type="NCBI Taxonomy" id="768706"/>
    <lineage>
        <taxon>Bacteria</taxon>
        <taxon>Bacillati</taxon>
        <taxon>Bacillota</taxon>
        <taxon>Clostridia</taxon>
        <taxon>Eubacteriales</taxon>
        <taxon>Desulfitobacteriaceae</taxon>
        <taxon>Desulfosporosinus</taxon>
    </lineage>
</organism>
<keyword evidence="3" id="KW-1185">Reference proteome</keyword>
<reference evidence="3" key="1">
    <citation type="submission" date="2011-11" db="EMBL/GenBank/DDBJ databases">
        <title>Complete sequence of Desulfosporosinus orientis DSM 765.</title>
        <authorList>
            <person name="Lucas S."/>
            <person name="Han J."/>
            <person name="Lapidus A."/>
            <person name="Cheng J.-F."/>
            <person name="Goodwin L."/>
            <person name="Pitluck S."/>
            <person name="Peters L."/>
            <person name="Ovchinnikova G."/>
            <person name="Teshima H."/>
            <person name="Detter J.C."/>
            <person name="Han C."/>
            <person name="Tapia R."/>
            <person name="Land M."/>
            <person name="Hauser L."/>
            <person name="Kyrpides N."/>
            <person name="Ivanova N."/>
            <person name="Pagani I."/>
            <person name="Pester M."/>
            <person name="Spring S."/>
            <person name="Ollivier B."/>
            <person name="Rattei T."/>
            <person name="Klenk H.-P."/>
            <person name="Wagner M."/>
            <person name="Loy A."/>
            <person name="Woyke T."/>
        </authorList>
    </citation>
    <scope>NUCLEOTIDE SEQUENCE [LARGE SCALE GENOMIC DNA]</scope>
    <source>
        <strain evidence="3">ATCC 19365 / DSM 765 / NCIMB 8382 / VKM B-1628</strain>
    </source>
</reference>
<feature type="transmembrane region" description="Helical" evidence="1">
    <location>
        <begin position="112"/>
        <end position="133"/>
    </location>
</feature>
<dbReference type="STRING" id="768706.Desor_4007"/>
<protein>
    <submittedName>
        <fullName evidence="2">Uncharacterized protein</fullName>
    </submittedName>
</protein>
<dbReference type="HOGENOM" id="CLU_135084_0_1_9"/>
<keyword evidence="1" id="KW-0472">Membrane</keyword>
<accession>G7WE52</accession>
<evidence type="ECO:0000313" key="3">
    <source>
        <dbReference type="Proteomes" id="UP000006346"/>
    </source>
</evidence>
<name>G7WE52_DESOD</name>
<keyword evidence="1" id="KW-0812">Transmembrane</keyword>
<keyword evidence="1" id="KW-1133">Transmembrane helix</keyword>
<proteinExistence type="predicted"/>
<dbReference type="KEGG" id="dor:Desor_4007"/>